<evidence type="ECO:0000313" key="2">
    <source>
        <dbReference type="EMBL" id="KAK3238817.1"/>
    </source>
</evidence>
<organism evidence="2 3">
    <name type="scientific">Cymbomonas tetramitiformis</name>
    <dbReference type="NCBI Taxonomy" id="36881"/>
    <lineage>
        <taxon>Eukaryota</taxon>
        <taxon>Viridiplantae</taxon>
        <taxon>Chlorophyta</taxon>
        <taxon>Pyramimonadophyceae</taxon>
        <taxon>Pyramimonadales</taxon>
        <taxon>Pyramimonadaceae</taxon>
        <taxon>Cymbomonas</taxon>
    </lineage>
</organism>
<dbReference type="AlphaFoldDB" id="A0AAE0BLR5"/>
<keyword evidence="3" id="KW-1185">Reference proteome</keyword>
<reference evidence="2 3" key="1">
    <citation type="journal article" date="2015" name="Genome Biol. Evol.">
        <title>Comparative Genomics of a Bacterivorous Green Alga Reveals Evolutionary Causalities and Consequences of Phago-Mixotrophic Mode of Nutrition.</title>
        <authorList>
            <person name="Burns J.A."/>
            <person name="Paasch A."/>
            <person name="Narechania A."/>
            <person name="Kim E."/>
        </authorList>
    </citation>
    <scope>NUCLEOTIDE SEQUENCE [LARGE SCALE GENOMIC DNA]</scope>
    <source>
        <strain evidence="2 3">PLY_AMNH</strain>
    </source>
</reference>
<evidence type="ECO:0000256" key="1">
    <source>
        <dbReference type="SAM" id="Phobius"/>
    </source>
</evidence>
<gene>
    <name evidence="2" type="ORF">CYMTET_51204</name>
</gene>
<protein>
    <submittedName>
        <fullName evidence="2">Uncharacterized protein</fullName>
    </submittedName>
</protein>
<keyword evidence="1" id="KW-1133">Transmembrane helix</keyword>
<proteinExistence type="predicted"/>
<evidence type="ECO:0000313" key="3">
    <source>
        <dbReference type="Proteomes" id="UP001190700"/>
    </source>
</evidence>
<comment type="caution">
    <text evidence="2">The sequence shown here is derived from an EMBL/GenBank/DDBJ whole genome shotgun (WGS) entry which is preliminary data.</text>
</comment>
<name>A0AAE0BLR5_9CHLO</name>
<dbReference type="EMBL" id="LGRX02034097">
    <property type="protein sequence ID" value="KAK3238817.1"/>
    <property type="molecule type" value="Genomic_DNA"/>
</dbReference>
<keyword evidence="1" id="KW-0472">Membrane</keyword>
<sequence>MTHIYVSWEQQAELRVAVEPSVAGAAYSGVNERIVEVLGQLMTSRLEMIEAAIKFQKVAWREGEWKKYCHGWKECSYVGKGATGGTAAYCMPADGEGAAEAMHNLALCQIFQVAADDGAEASAAAVAEYGAPAMLAGGESDDDIDVSAYGFTVSDSGSGVLTELETLTSQVKAMEENVGACEHLSIDEFLAGSWVEELAPSDSETSFVEAPDCASAVRRQQVVGCGAPPFGLRPHFIIMLACFIDLLAFGIAGVAVGFAGGEIDGIDNNDNIYNSVTIETPVMCVGHVL</sequence>
<dbReference type="Proteomes" id="UP001190700">
    <property type="component" value="Unassembled WGS sequence"/>
</dbReference>
<keyword evidence="1" id="KW-0812">Transmembrane</keyword>
<feature type="transmembrane region" description="Helical" evidence="1">
    <location>
        <begin position="236"/>
        <end position="259"/>
    </location>
</feature>
<accession>A0AAE0BLR5</accession>